<dbReference type="RefSeq" id="WP_243306719.1">
    <property type="nucleotide sequence ID" value="NZ_JALGBI010000001.1"/>
</dbReference>
<evidence type="ECO:0000259" key="1">
    <source>
        <dbReference type="Pfam" id="PF13986"/>
    </source>
</evidence>
<dbReference type="AlphaFoldDB" id="A0A9X2AQ44"/>
<feature type="domain" description="DUF4224" evidence="1">
    <location>
        <begin position="12"/>
        <end position="47"/>
    </location>
</feature>
<dbReference type="EMBL" id="JALGBI010000001">
    <property type="protein sequence ID" value="MCJ0764152.1"/>
    <property type="molecule type" value="Genomic_DNA"/>
</dbReference>
<dbReference type="Proteomes" id="UP001139447">
    <property type="component" value="Unassembled WGS sequence"/>
</dbReference>
<dbReference type="Pfam" id="PF13986">
    <property type="entry name" value="DUF4224"/>
    <property type="match status" value="1"/>
</dbReference>
<evidence type="ECO:0000313" key="2">
    <source>
        <dbReference type="EMBL" id="MCJ0764152.1"/>
    </source>
</evidence>
<comment type="caution">
    <text evidence="2">The sequence shown here is derived from an EMBL/GenBank/DDBJ whole genome shotgun (WGS) entry which is preliminary data.</text>
</comment>
<reference evidence="2" key="1">
    <citation type="submission" date="2022-03" db="EMBL/GenBank/DDBJ databases">
        <authorList>
            <person name="Woo C.Y."/>
        </authorList>
    </citation>
    <scope>NUCLEOTIDE SEQUENCE</scope>
    <source>
        <strain evidence="2">CYS-02</strain>
    </source>
</reference>
<evidence type="ECO:0000313" key="3">
    <source>
        <dbReference type="Proteomes" id="UP001139447"/>
    </source>
</evidence>
<accession>A0A9X2AQ44</accession>
<name>A0A9X2AQ44_9BURK</name>
<gene>
    <name evidence="2" type="ORF">MMF98_13135</name>
</gene>
<proteinExistence type="predicted"/>
<sequence length="76" mass="8356">MIAAASPPQSEFLAATELRDLTGFARSTAQIAWLQVKGVPHRADGRRVIVSRVLVREWLQGRQAVTSKGPNWSSVK</sequence>
<protein>
    <submittedName>
        <fullName evidence="2">DUF4224 domain-containing protein</fullName>
    </submittedName>
</protein>
<keyword evidence="3" id="KW-1185">Reference proteome</keyword>
<dbReference type="InterPro" id="IPR025319">
    <property type="entry name" value="DUF4224"/>
</dbReference>
<organism evidence="2 3">
    <name type="scientific">Variovorax terrae</name>
    <dbReference type="NCBI Taxonomy" id="2923278"/>
    <lineage>
        <taxon>Bacteria</taxon>
        <taxon>Pseudomonadati</taxon>
        <taxon>Pseudomonadota</taxon>
        <taxon>Betaproteobacteria</taxon>
        <taxon>Burkholderiales</taxon>
        <taxon>Comamonadaceae</taxon>
        <taxon>Variovorax</taxon>
    </lineage>
</organism>